<dbReference type="GeneID" id="111357893"/>
<dbReference type="FunFam" id="3.90.70.200:FF:000001">
    <property type="entry name" value="RNA polymerase-associated protein RTF1 homolog"/>
    <property type="match status" value="1"/>
</dbReference>
<feature type="compositionally biased region" description="Pro residues" evidence="9">
    <location>
        <begin position="851"/>
        <end position="865"/>
    </location>
</feature>
<dbReference type="PANTHER" id="PTHR13115:SF8">
    <property type="entry name" value="RNA POLYMERASE-ASSOCIATED PROTEIN RTF1 HOMOLOG"/>
    <property type="match status" value="1"/>
</dbReference>
<feature type="compositionally biased region" description="Basic and acidic residues" evidence="9">
    <location>
        <begin position="447"/>
        <end position="472"/>
    </location>
</feature>
<comment type="subcellular location">
    <subcellularLocation>
        <location evidence="1">Nucleus</location>
        <location evidence="1">Nucleoplasm</location>
    </subcellularLocation>
</comment>
<feature type="compositionally biased region" description="Low complexity" evidence="9">
    <location>
        <begin position="39"/>
        <end position="52"/>
    </location>
</feature>
<evidence type="ECO:0000256" key="6">
    <source>
        <dbReference type="ARBA" id="ARBA00023163"/>
    </source>
</evidence>
<dbReference type="AlphaFoldDB" id="A0A9J7EH91"/>
<dbReference type="GO" id="GO:1990269">
    <property type="term" value="F:RNA polymerase II C-terminal domain phosphoserine binding"/>
    <property type="evidence" value="ECO:0007669"/>
    <property type="project" value="TreeGrafter"/>
</dbReference>
<evidence type="ECO:0000256" key="1">
    <source>
        <dbReference type="ARBA" id="ARBA00004642"/>
    </source>
</evidence>
<feature type="compositionally biased region" description="Acidic residues" evidence="9">
    <location>
        <begin position="149"/>
        <end position="165"/>
    </location>
</feature>
<evidence type="ECO:0000256" key="7">
    <source>
        <dbReference type="ARBA" id="ARBA00023242"/>
    </source>
</evidence>
<keyword evidence="11" id="KW-1185">Reference proteome</keyword>
<feature type="region of interest" description="Disordered" evidence="9">
    <location>
        <begin position="1"/>
        <end position="165"/>
    </location>
</feature>
<keyword evidence="7" id="KW-0539">Nucleus</keyword>
<evidence type="ECO:0000256" key="3">
    <source>
        <dbReference type="ARBA" id="ARBA00023015"/>
    </source>
</evidence>
<feature type="compositionally biased region" description="Low complexity" evidence="9">
    <location>
        <begin position="836"/>
        <end position="850"/>
    </location>
</feature>
<dbReference type="RefSeq" id="XP_022828457.1">
    <property type="nucleotide sequence ID" value="XM_022972689.1"/>
</dbReference>
<gene>
    <name evidence="12" type="primary">LOC111357893</name>
</gene>
<dbReference type="InterPro" id="IPR036128">
    <property type="entry name" value="Plus3-like_sf"/>
</dbReference>
<dbReference type="PANTHER" id="PTHR13115">
    <property type="entry name" value="RNA POLYMERASE-ASSOCIATED PROTEIN RTF1 HOMOLOG"/>
    <property type="match status" value="1"/>
</dbReference>
<sequence>MAKRKNKPLIDSDSSSECSDLDSQFLNLAKKKKKPEDSPPQSKSKKSGSGSDSESDWDDDDNKKSNSKSSSSSGSDSESDARSDTSKKKEAPRSTRKTSSEHSDDSQKRVEPKKTENRRSTDSTESAKKKETYSEPEEGEVSSHSSDNDSIDSEEEFDDGYDENLMGDEEDRARLAAMSEKEREQEIFKRIERRDLMKTRWEIERKLRLARRSAAGGLSPADYIISETCVSERVKNVVPCAGGRVGDRAQAAPGASLGGGWEIERKLRLARRSAAGGLSPADYIISETWEIERKLRLARRSAAGGLSPADYIISETWEIERKLRLARRSAAGGLSPADYIISETWEIERKLRLARRSAAGGLSPADYIISETCVSERVPAAEMEAEAPAPPEPQQDKELPPPSPGEILDDKQDADRSERAGSPQFGKTERKRNVDDKRQNAMAALRAQRDAKATRVELSRQRRNKELSHNDKDDTDDADAEIIGGTSKQSVKLKASDIYSDDSGSDSDDNKSQGRRSSSSSMSSGGEEDDSKRERELVEVKYADTKEQINKLRLSRFKLERLVHLPFFARVVTGCFVRIGIGNNNGNPVYRVAEIIDVYETAKVYNLGNTRTNKGLKLRHGTQDRVFRLEFVSNQEFTESEFQKWNKAIKDANKKPPTMDFVRNKIQEVKEALMYEFKEEDIEKIVAEKDRFRSHPTNYAMKKTQLMKERDVAQLRGDDETVMELNAKIQELEERASQLDKTRTSSIQSISYINNRNRKLNVETAEKAIMEEVKANKGKKADDPFTRRSTKPVMNFKSGASKAQDARSEEEAADAIKQRDDDRALRDLKDRERLQAAADAASARGGADLPAPRPPPPAPRAPPAPAKDVGPRRSLNLDEYKKRHGLI</sequence>
<keyword evidence="4 8" id="KW-0175">Coiled coil</keyword>
<feature type="compositionally biased region" description="Basic and acidic residues" evidence="9">
    <location>
        <begin position="775"/>
        <end position="786"/>
    </location>
</feature>
<evidence type="ECO:0000313" key="12">
    <source>
        <dbReference type="RefSeq" id="XP_022828457.1"/>
    </source>
</evidence>
<dbReference type="GO" id="GO:0003677">
    <property type="term" value="F:DNA binding"/>
    <property type="evidence" value="ECO:0007669"/>
    <property type="project" value="InterPro"/>
</dbReference>
<dbReference type="Pfam" id="PF03126">
    <property type="entry name" value="Plus-3"/>
    <property type="match status" value="1"/>
</dbReference>
<keyword evidence="3" id="KW-0805">Transcription regulation</keyword>
<feature type="compositionally biased region" description="Basic and acidic residues" evidence="9">
    <location>
        <begin position="804"/>
        <end position="834"/>
    </location>
</feature>
<feature type="compositionally biased region" description="Low complexity" evidence="9">
    <location>
        <begin position="67"/>
        <end position="76"/>
    </location>
</feature>
<dbReference type="SUPFAM" id="SSF159042">
    <property type="entry name" value="Plus3-like"/>
    <property type="match status" value="1"/>
</dbReference>
<dbReference type="GO" id="GO:0016593">
    <property type="term" value="C:Cdc73/Paf1 complex"/>
    <property type="evidence" value="ECO:0007669"/>
    <property type="project" value="TreeGrafter"/>
</dbReference>
<accession>A0A9J7EH91</accession>
<feature type="coiled-coil region" evidence="8">
    <location>
        <begin position="715"/>
        <end position="742"/>
    </location>
</feature>
<dbReference type="InterPro" id="IPR004343">
    <property type="entry name" value="Plus-3_dom"/>
</dbReference>
<protein>
    <submittedName>
        <fullName evidence="12">RNA polymerase-associated protein RTF1 homolog</fullName>
    </submittedName>
</protein>
<keyword evidence="2" id="KW-0597">Phosphoprotein</keyword>
<feature type="compositionally biased region" description="Basic and acidic residues" evidence="9">
    <location>
        <begin position="79"/>
        <end position="133"/>
    </location>
</feature>
<evidence type="ECO:0000259" key="10">
    <source>
        <dbReference type="PROSITE" id="PS51360"/>
    </source>
</evidence>
<dbReference type="SMART" id="SM00719">
    <property type="entry name" value="Plus3"/>
    <property type="match status" value="1"/>
</dbReference>
<proteinExistence type="predicted"/>
<dbReference type="KEGG" id="sliu:111357893"/>
<keyword evidence="6" id="KW-0804">Transcription</keyword>
<dbReference type="CTD" id="23168"/>
<feature type="compositionally biased region" description="Basic and acidic residues" evidence="9">
    <location>
        <begin position="869"/>
        <end position="881"/>
    </location>
</feature>
<evidence type="ECO:0000256" key="2">
    <source>
        <dbReference type="ARBA" id="ARBA00022553"/>
    </source>
</evidence>
<feature type="domain" description="Plus3" evidence="10">
    <location>
        <begin position="543"/>
        <end position="674"/>
    </location>
</feature>
<evidence type="ECO:0000256" key="9">
    <source>
        <dbReference type="SAM" id="MobiDB-lite"/>
    </source>
</evidence>
<evidence type="ECO:0000256" key="8">
    <source>
        <dbReference type="SAM" id="Coils"/>
    </source>
</evidence>
<dbReference type="Proteomes" id="UP000301870">
    <property type="component" value="Chromosome 26"/>
</dbReference>
<evidence type="ECO:0000313" key="11">
    <source>
        <dbReference type="Proteomes" id="UP000301870"/>
    </source>
</evidence>
<name>A0A9J7EH91_SPOLT</name>
<feature type="compositionally biased region" description="Low complexity" evidence="9">
    <location>
        <begin position="11"/>
        <end position="23"/>
    </location>
</feature>
<dbReference type="OrthoDB" id="166375at2759"/>
<feature type="compositionally biased region" description="Basic and acidic residues" evidence="9">
    <location>
        <begin position="408"/>
        <end position="419"/>
    </location>
</feature>
<evidence type="ECO:0000256" key="5">
    <source>
        <dbReference type="ARBA" id="ARBA00023159"/>
    </source>
</evidence>
<feature type="region of interest" description="Disordered" evidence="9">
    <location>
        <begin position="775"/>
        <end position="887"/>
    </location>
</feature>
<keyword evidence="5" id="KW-0010">Activator</keyword>
<evidence type="ECO:0000256" key="4">
    <source>
        <dbReference type="ARBA" id="ARBA00023054"/>
    </source>
</evidence>
<feature type="compositionally biased region" description="Basic and acidic residues" evidence="9">
    <location>
        <begin position="427"/>
        <end position="439"/>
    </location>
</feature>
<reference evidence="12" key="1">
    <citation type="submission" date="2025-08" db="UniProtKB">
        <authorList>
            <consortium name="RefSeq"/>
        </authorList>
    </citation>
    <scope>IDENTIFICATION</scope>
    <source>
        <strain evidence="12">Ishihara</strain>
        <tissue evidence="12">Whole body</tissue>
    </source>
</reference>
<feature type="region of interest" description="Disordered" evidence="9">
    <location>
        <begin position="382"/>
        <end position="535"/>
    </location>
</feature>
<organism evidence="11 12">
    <name type="scientific">Spodoptera litura</name>
    <name type="common">Asian cotton leafworm</name>
    <dbReference type="NCBI Taxonomy" id="69820"/>
    <lineage>
        <taxon>Eukaryota</taxon>
        <taxon>Metazoa</taxon>
        <taxon>Ecdysozoa</taxon>
        <taxon>Arthropoda</taxon>
        <taxon>Hexapoda</taxon>
        <taxon>Insecta</taxon>
        <taxon>Pterygota</taxon>
        <taxon>Neoptera</taxon>
        <taxon>Endopterygota</taxon>
        <taxon>Lepidoptera</taxon>
        <taxon>Glossata</taxon>
        <taxon>Ditrysia</taxon>
        <taxon>Noctuoidea</taxon>
        <taxon>Noctuidae</taxon>
        <taxon>Amphipyrinae</taxon>
        <taxon>Spodoptera</taxon>
    </lineage>
</organism>
<dbReference type="PROSITE" id="PS51360">
    <property type="entry name" value="PLUS3"/>
    <property type="match status" value="1"/>
</dbReference>
<dbReference type="Gene3D" id="3.90.70.200">
    <property type="entry name" value="Plus-3 domain"/>
    <property type="match status" value="1"/>
</dbReference>